<dbReference type="KEGG" id="dka:DKAM_0172"/>
<dbReference type="EMBL" id="CP001140">
    <property type="protein sequence ID" value="ACL10501.1"/>
    <property type="molecule type" value="Genomic_DNA"/>
</dbReference>
<dbReference type="GeneID" id="7170476"/>
<name>B8D2V4_DESA1</name>
<dbReference type="Proteomes" id="UP000006903">
    <property type="component" value="Chromosome"/>
</dbReference>
<protein>
    <submittedName>
        <fullName evidence="1">Uncharacterized protein</fullName>
    </submittedName>
</protein>
<organism evidence="1 2">
    <name type="scientific">Desulfurococcus amylolyticus (strain DSM 18924 / JCM 16383 / VKM B-2413 / 1221n)</name>
    <name type="common">Desulfurococcus kamchatkensis</name>
    <dbReference type="NCBI Taxonomy" id="490899"/>
    <lineage>
        <taxon>Archaea</taxon>
        <taxon>Thermoproteota</taxon>
        <taxon>Thermoprotei</taxon>
        <taxon>Desulfurococcales</taxon>
        <taxon>Desulfurococcaceae</taxon>
        <taxon>Desulfurococcus</taxon>
    </lineage>
</organism>
<dbReference type="HOGENOM" id="CLU_527496_0_0_2"/>
<sequence length="491" mass="54383">METVALRCTNCGAPLPKPKPGEEWVRCEYCGFLNKVVDATAYVEKLRRDLEKWIREILPSTTISSTVADLAARHQIFQEIIKPKVMIARSNLRAKYLLYLSTPLTPIFPSSSSSDDPKPIFEETLKIQAVRDLAVSEDDLKLIQETIIYGNTAGYLLNAVKALSRFDVKSALKNIEEALADIPDEPGFNLVKQRLKAARSVLTALSLLYDRDTQAAIDIAKTGIDQYNTLLDSVGSPASPEVNRGVLEAEKMIAEIVYKISEASHEFFRAGKDPLEVLGFVEAYTKVFQLIRETYKRPLSDLVEIVENLRGIVLAKNGSPQVYVVSGSGNFYLPFYVVESRFSFVKGMFLKKGEESRLTMLVSAIAPYAANPVTDVFGVYSGKPVKLEKVEEAPLYPVLKNIISSIKASGLPTDARVTPPLISSVLAEKIFDSYMNMVSNKYGGKIIFVSSQATGIIYIPFNPVNQRTLAYERGLSINLITDLDNLAKLSV</sequence>
<dbReference type="AlphaFoldDB" id="B8D2V4"/>
<dbReference type="eggNOG" id="arCOG00070">
    <property type="taxonomic scope" value="Archaea"/>
</dbReference>
<dbReference type="RefSeq" id="WP_012607843.1">
    <property type="nucleotide sequence ID" value="NC_011766.1"/>
</dbReference>
<proteinExistence type="predicted"/>
<reference evidence="1 2" key="1">
    <citation type="journal article" date="2009" name="J. Bacteriol.">
        <title>Complete genome sequence of the anaerobic, protein-degrading hyperthermophilic crenarchaeon Desulfurococcus kamchatkensis.</title>
        <authorList>
            <person name="Ravin N.V."/>
            <person name="Mardanov A.V."/>
            <person name="Beletsky A.V."/>
            <person name="Kublanov I.V."/>
            <person name="Kolganova T.V."/>
            <person name="Lebedinsky A.V."/>
            <person name="Chernyh N.A."/>
            <person name="Bonch-Osmolovskaya E.A."/>
            <person name="Skryabin K.G."/>
        </authorList>
    </citation>
    <scope>NUCLEOTIDE SEQUENCE [LARGE SCALE GENOMIC DNA]</scope>
    <source>
        <strain evidence="2">DSM 18924 / JCM 16383 / VKM B-2413 / 1221n</strain>
    </source>
</reference>
<dbReference type="eggNOG" id="arCOG03776">
    <property type="taxonomic scope" value="Archaea"/>
</dbReference>
<accession>B8D2V4</accession>
<dbReference type="STRING" id="490899.DKAM_0172"/>
<evidence type="ECO:0000313" key="1">
    <source>
        <dbReference type="EMBL" id="ACL10501.1"/>
    </source>
</evidence>
<gene>
    <name evidence="1" type="ordered locus">DKAM_0172</name>
</gene>
<evidence type="ECO:0000313" key="2">
    <source>
        <dbReference type="Proteomes" id="UP000006903"/>
    </source>
</evidence>